<dbReference type="EMBL" id="BGPR01000308">
    <property type="protein sequence ID" value="GBM12079.1"/>
    <property type="molecule type" value="Genomic_DNA"/>
</dbReference>
<name>A0A4Y2D741_ARAVE</name>
<dbReference type="OrthoDB" id="6437787at2759"/>
<proteinExistence type="predicted"/>
<feature type="region of interest" description="Disordered" evidence="1">
    <location>
        <begin position="88"/>
        <end position="137"/>
    </location>
</feature>
<organism evidence="2 3">
    <name type="scientific">Araneus ventricosus</name>
    <name type="common">Orbweaver spider</name>
    <name type="synonym">Epeira ventricosa</name>
    <dbReference type="NCBI Taxonomy" id="182803"/>
    <lineage>
        <taxon>Eukaryota</taxon>
        <taxon>Metazoa</taxon>
        <taxon>Ecdysozoa</taxon>
        <taxon>Arthropoda</taxon>
        <taxon>Chelicerata</taxon>
        <taxon>Arachnida</taxon>
        <taxon>Araneae</taxon>
        <taxon>Araneomorphae</taxon>
        <taxon>Entelegynae</taxon>
        <taxon>Araneoidea</taxon>
        <taxon>Araneidae</taxon>
        <taxon>Araneus</taxon>
    </lineage>
</organism>
<accession>A0A4Y2D741</accession>
<reference evidence="2 3" key="1">
    <citation type="journal article" date="2019" name="Sci. Rep.">
        <title>Orb-weaving spider Araneus ventricosus genome elucidates the spidroin gene catalogue.</title>
        <authorList>
            <person name="Kono N."/>
            <person name="Nakamura H."/>
            <person name="Ohtoshi R."/>
            <person name="Moran D.A.P."/>
            <person name="Shinohara A."/>
            <person name="Yoshida Y."/>
            <person name="Fujiwara M."/>
            <person name="Mori M."/>
            <person name="Tomita M."/>
            <person name="Arakawa K."/>
        </authorList>
    </citation>
    <scope>NUCLEOTIDE SEQUENCE [LARGE SCALE GENOMIC DNA]</scope>
</reference>
<evidence type="ECO:0000313" key="3">
    <source>
        <dbReference type="Proteomes" id="UP000499080"/>
    </source>
</evidence>
<keyword evidence="3" id="KW-1185">Reference proteome</keyword>
<dbReference type="Proteomes" id="UP000499080">
    <property type="component" value="Unassembled WGS sequence"/>
</dbReference>
<evidence type="ECO:0000256" key="1">
    <source>
        <dbReference type="SAM" id="MobiDB-lite"/>
    </source>
</evidence>
<protein>
    <submittedName>
        <fullName evidence="2">Uncharacterized protein</fullName>
    </submittedName>
</protein>
<feature type="compositionally biased region" description="Low complexity" evidence="1">
    <location>
        <begin position="105"/>
        <end position="118"/>
    </location>
</feature>
<gene>
    <name evidence="2" type="ORF">AVEN_245478_1</name>
</gene>
<evidence type="ECO:0000313" key="2">
    <source>
        <dbReference type="EMBL" id="GBM12079.1"/>
    </source>
</evidence>
<sequence length="137" mass="15111">MLAMDLLKVWTSREDEKWLFLTNGSFSSSTSDDVKYIHLSVKNLPPRQQKIIYNNGQLSRQLSQSRDSKARAFVNLIASLQAFLSSKGADISQSDSPHNCPPSTSPSTEPEPNEPENSLILIGEDSVAHGQPLAIQD</sequence>
<dbReference type="AlphaFoldDB" id="A0A4Y2D741"/>
<comment type="caution">
    <text evidence="2">The sequence shown here is derived from an EMBL/GenBank/DDBJ whole genome shotgun (WGS) entry which is preliminary data.</text>
</comment>